<dbReference type="Pfam" id="PF00622">
    <property type="entry name" value="SPRY"/>
    <property type="match status" value="1"/>
</dbReference>
<dbReference type="InterPro" id="IPR003877">
    <property type="entry name" value="SPRY_dom"/>
</dbReference>
<gene>
    <name evidence="2" type="ORF">C2G38_2177492</name>
</gene>
<protein>
    <recommendedName>
        <fullName evidence="1">SPRY domain-containing protein</fullName>
    </recommendedName>
</protein>
<name>A0A397VF98_9GLOM</name>
<sequence length="77" mass="8672">MECAYHGDDGDFFCSGSGKPYGPTFTVGDTIGCYLNFRNDDKMIFYIKNVGWRGPCRGSPSTFRPSMVERQSKPNLF</sequence>
<evidence type="ECO:0000259" key="1">
    <source>
        <dbReference type="Pfam" id="PF00622"/>
    </source>
</evidence>
<comment type="caution">
    <text evidence="2">The sequence shown here is derived from an EMBL/GenBank/DDBJ whole genome shotgun (WGS) entry which is preliminary data.</text>
</comment>
<proteinExistence type="predicted"/>
<dbReference type="InterPro" id="IPR013320">
    <property type="entry name" value="ConA-like_dom_sf"/>
</dbReference>
<dbReference type="Proteomes" id="UP000266673">
    <property type="component" value="Unassembled WGS sequence"/>
</dbReference>
<dbReference type="Gene3D" id="2.60.120.920">
    <property type="match status" value="1"/>
</dbReference>
<dbReference type="OrthoDB" id="258495at2759"/>
<evidence type="ECO:0000313" key="3">
    <source>
        <dbReference type="Proteomes" id="UP000266673"/>
    </source>
</evidence>
<accession>A0A397VF98</accession>
<dbReference type="STRING" id="44941.A0A397VF98"/>
<keyword evidence="3" id="KW-1185">Reference proteome</keyword>
<dbReference type="EMBL" id="QKWP01000378">
    <property type="protein sequence ID" value="RIB21150.1"/>
    <property type="molecule type" value="Genomic_DNA"/>
</dbReference>
<organism evidence="2 3">
    <name type="scientific">Gigaspora rosea</name>
    <dbReference type="NCBI Taxonomy" id="44941"/>
    <lineage>
        <taxon>Eukaryota</taxon>
        <taxon>Fungi</taxon>
        <taxon>Fungi incertae sedis</taxon>
        <taxon>Mucoromycota</taxon>
        <taxon>Glomeromycotina</taxon>
        <taxon>Glomeromycetes</taxon>
        <taxon>Diversisporales</taxon>
        <taxon>Gigasporaceae</taxon>
        <taxon>Gigaspora</taxon>
    </lineage>
</organism>
<reference evidence="2 3" key="1">
    <citation type="submission" date="2018-06" db="EMBL/GenBank/DDBJ databases">
        <title>Comparative genomics reveals the genomic features of Rhizophagus irregularis, R. cerebriforme, R. diaphanum and Gigaspora rosea, and their symbiotic lifestyle signature.</title>
        <authorList>
            <person name="Morin E."/>
            <person name="San Clemente H."/>
            <person name="Chen E.C.H."/>
            <person name="De La Providencia I."/>
            <person name="Hainaut M."/>
            <person name="Kuo A."/>
            <person name="Kohler A."/>
            <person name="Murat C."/>
            <person name="Tang N."/>
            <person name="Roy S."/>
            <person name="Loubradou J."/>
            <person name="Henrissat B."/>
            <person name="Grigoriev I.V."/>
            <person name="Corradi N."/>
            <person name="Roux C."/>
            <person name="Martin F.M."/>
        </authorList>
    </citation>
    <scope>NUCLEOTIDE SEQUENCE [LARGE SCALE GENOMIC DNA]</scope>
    <source>
        <strain evidence="2 3">DAOM 194757</strain>
    </source>
</reference>
<dbReference type="SUPFAM" id="SSF49899">
    <property type="entry name" value="Concanavalin A-like lectins/glucanases"/>
    <property type="match status" value="1"/>
</dbReference>
<dbReference type="InterPro" id="IPR043136">
    <property type="entry name" value="B30.2/SPRY_sf"/>
</dbReference>
<feature type="domain" description="SPRY" evidence="1">
    <location>
        <begin position="3"/>
        <end position="50"/>
    </location>
</feature>
<dbReference type="AlphaFoldDB" id="A0A397VF98"/>
<evidence type="ECO:0000313" key="2">
    <source>
        <dbReference type="EMBL" id="RIB21150.1"/>
    </source>
</evidence>